<dbReference type="RefSeq" id="WP_210897856.1">
    <property type="nucleotide sequence ID" value="NZ_CP071696.1"/>
</dbReference>
<dbReference type="EMBL" id="CP071696">
    <property type="protein sequence ID" value="QTX04352.1"/>
    <property type="molecule type" value="Genomic_DNA"/>
</dbReference>
<protein>
    <submittedName>
        <fullName evidence="3">Uncharacterized protein</fullName>
    </submittedName>
</protein>
<keyword evidence="2" id="KW-0472">Membrane</keyword>
<feature type="region of interest" description="Disordered" evidence="1">
    <location>
        <begin position="1"/>
        <end position="21"/>
    </location>
</feature>
<keyword evidence="2" id="KW-1133">Transmembrane helix</keyword>
<keyword evidence="4" id="KW-1185">Reference proteome</keyword>
<evidence type="ECO:0000256" key="1">
    <source>
        <dbReference type="SAM" id="MobiDB-lite"/>
    </source>
</evidence>
<accession>A0A975FMC0</accession>
<feature type="transmembrane region" description="Helical" evidence="2">
    <location>
        <begin position="72"/>
        <end position="97"/>
    </location>
</feature>
<dbReference type="Proteomes" id="UP000671914">
    <property type="component" value="Chromosome"/>
</dbReference>
<feature type="transmembrane region" description="Helical" evidence="2">
    <location>
        <begin position="109"/>
        <end position="130"/>
    </location>
</feature>
<evidence type="ECO:0000313" key="4">
    <source>
        <dbReference type="Proteomes" id="UP000671914"/>
    </source>
</evidence>
<organism evidence="3 4">
    <name type="scientific">Agromyces archimandritae</name>
    <dbReference type="NCBI Taxonomy" id="2781962"/>
    <lineage>
        <taxon>Bacteria</taxon>
        <taxon>Bacillati</taxon>
        <taxon>Actinomycetota</taxon>
        <taxon>Actinomycetes</taxon>
        <taxon>Micrococcales</taxon>
        <taxon>Microbacteriaceae</taxon>
        <taxon>Agromyces</taxon>
    </lineage>
</organism>
<reference evidence="3" key="1">
    <citation type="submission" date="2021-03" db="EMBL/GenBank/DDBJ databases">
        <title>Agromyces archimandritus sp. nov., isolated from the cockroach Archimandrita tessellata.</title>
        <authorList>
            <person name="Guzman J."/>
            <person name="Ortuzar M."/>
            <person name="Poehlein A."/>
            <person name="Daniel R."/>
            <person name="Trujillo M."/>
            <person name="Vilcinskas A."/>
        </authorList>
    </citation>
    <scope>NUCLEOTIDE SEQUENCE</scope>
    <source>
        <strain evidence="3">G127AT</strain>
    </source>
</reference>
<dbReference type="KEGG" id="aarc:G127AT_13910"/>
<name>A0A975FMC0_9MICO</name>
<evidence type="ECO:0000256" key="2">
    <source>
        <dbReference type="SAM" id="Phobius"/>
    </source>
</evidence>
<keyword evidence="2" id="KW-0812">Transmembrane</keyword>
<feature type="transmembrane region" description="Helical" evidence="2">
    <location>
        <begin position="33"/>
        <end position="52"/>
    </location>
</feature>
<evidence type="ECO:0000313" key="3">
    <source>
        <dbReference type="EMBL" id="QTX04352.1"/>
    </source>
</evidence>
<dbReference type="AlphaFoldDB" id="A0A975FMC0"/>
<gene>
    <name evidence="3" type="ORF">G127AT_13910</name>
</gene>
<proteinExistence type="predicted"/>
<sequence>MSDHEPTPAEADSATTDAGATDAEARPAAKTPLWLAVVIAVVFAVLYAYDLWEAIGNLVGLNIQAGALGISLSAYGIVLLIVGIVVPALVYGAAFWLARLRGPLAQLAIFFTGWCTVQAVSLTIGTLFGAGGLDFG</sequence>
<feature type="compositionally biased region" description="Low complexity" evidence="1">
    <location>
        <begin position="9"/>
        <end position="21"/>
    </location>
</feature>